<proteinExistence type="predicted"/>
<reference evidence="1" key="1">
    <citation type="submission" date="2021-01" db="EMBL/GenBank/DDBJ databases">
        <authorList>
            <person name="Rakov C."/>
            <person name="Alkalay-Oren S."/>
            <person name="Coppenhagen-Glazer S."/>
            <person name="Hazan R."/>
        </authorList>
    </citation>
    <scope>NUCLEOTIDE SEQUENCE</scope>
</reference>
<accession>A0A889IRL5</accession>
<sequence>MANSILSSLFSKASFRISDSTTTIPRDVAKGLKIRRVTIRYSSAVQRHRREDGATFVDARTIQPTTILVDAIVPDLDTLSQVTTITQERNVVYTITTKGLIFQSMRIESQDLLQSGEMLSASPIQLQFKQMLVQGQQPVVFAQAADSSLIDRGMAVLESAKNNVSDVVDKVKGLF</sequence>
<dbReference type="Pfam" id="PF22760">
    <property type="entry name" value="Gp38_E217"/>
    <property type="match status" value="1"/>
</dbReference>
<protein>
    <submittedName>
        <fullName evidence="1">Uncharacterized protein</fullName>
    </submittedName>
</protein>
<keyword evidence="2" id="KW-1185">Reference proteome</keyword>
<name>A0A889IRL5_9CAUD</name>
<dbReference type="EMBL" id="MW460246">
    <property type="protein sequence ID" value="QRE00388.1"/>
    <property type="molecule type" value="Genomic_DNA"/>
</dbReference>
<dbReference type="Proteomes" id="UP000622430">
    <property type="component" value="Segment"/>
</dbReference>
<evidence type="ECO:0000313" key="1">
    <source>
        <dbReference type="EMBL" id="QRE00388.1"/>
    </source>
</evidence>
<organism evidence="1 2">
    <name type="scientific">Burkholderia phage BCSR52</name>
    <dbReference type="NCBI Taxonomy" id="2805748"/>
    <lineage>
        <taxon>Viruses</taxon>
        <taxon>Duplodnaviria</taxon>
        <taxon>Heunggongvirae</taxon>
        <taxon>Uroviricota</taxon>
        <taxon>Caudoviricetes</taxon>
        <taxon>Lindbergviridae</taxon>
        <taxon>Irusalimvirus</taxon>
        <taxon>Irusalimvirus BCSR52</taxon>
    </lineage>
</organism>
<evidence type="ECO:0000313" key="2">
    <source>
        <dbReference type="Proteomes" id="UP000622430"/>
    </source>
</evidence>
<dbReference type="InterPro" id="IPR054442">
    <property type="entry name" value="E217_Gp38-like"/>
</dbReference>